<evidence type="ECO:0000313" key="2">
    <source>
        <dbReference type="Proteomes" id="UP000198894"/>
    </source>
</evidence>
<keyword evidence="2" id="KW-1185">Reference proteome</keyword>
<protein>
    <recommendedName>
        <fullName evidence="3">DUF3606 domain-containing protein</fullName>
    </recommendedName>
</protein>
<organism evidence="1 2">
    <name type="scientific">Mesorhizobium muleiense</name>
    <dbReference type="NCBI Taxonomy" id="1004279"/>
    <lineage>
        <taxon>Bacteria</taxon>
        <taxon>Pseudomonadati</taxon>
        <taxon>Pseudomonadota</taxon>
        <taxon>Alphaproteobacteria</taxon>
        <taxon>Hyphomicrobiales</taxon>
        <taxon>Phyllobacteriaceae</taxon>
        <taxon>Mesorhizobium</taxon>
    </lineage>
</organism>
<dbReference type="Pfam" id="PF12244">
    <property type="entry name" value="DUF3606"/>
    <property type="match status" value="1"/>
</dbReference>
<dbReference type="Proteomes" id="UP000198894">
    <property type="component" value="Unassembled WGS sequence"/>
</dbReference>
<dbReference type="RefSeq" id="WP_077380219.1">
    <property type="nucleotide sequence ID" value="NZ_FNEE01000029.1"/>
</dbReference>
<sequence>MADDKSKRGPQDRARVDGGEDYEVGYLMKKHHLERADALRLVKKYGNNRAKIEEELVARKV</sequence>
<accession>A0A1G9I6J3</accession>
<proteinExistence type="predicted"/>
<dbReference type="EMBL" id="FNEE01000029">
    <property type="protein sequence ID" value="SDL20474.1"/>
    <property type="molecule type" value="Genomic_DNA"/>
</dbReference>
<reference evidence="2" key="1">
    <citation type="submission" date="2016-10" db="EMBL/GenBank/DDBJ databases">
        <authorList>
            <person name="Varghese N."/>
            <person name="Submissions S."/>
        </authorList>
    </citation>
    <scope>NUCLEOTIDE SEQUENCE [LARGE SCALE GENOMIC DNA]</scope>
    <source>
        <strain evidence="2">CGMCC 1.11022</strain>
    </source>
</reference>
<dbReference type="AlphaFoldDB" id="A0A1G9I6J3"/>
<evidence type="ECO:0000313" key="1">
    <source>
        <dbReference type="EMBL" id="SDL20474.1"/>
    </source>
</evidence>
<evidence type="ECO:0008006" key="3">
    <source>
        <dbReference type="Google" id="ProtNLM"/>
    </source>
</evidence>
<name>A0A1G9I6J3_9HYPH</name>
<dbReference type="InterPro" id="IPR022037">
    <property type="entry name" value="DUF3606"/>
</dbReference>
<gene>
    <name evidence="1" type="ORF">SAMN05428953_12938</name>
</gene>